<proteinExistence type="inferred from homology"/>
<organism evidence="4 5">
    <name type="scientific">Conexibacter woesei (strain DSM 14684 / CCUG 47730 / CIP 108061 / JCM 11494 / NBRC 100937 / ID131577)</name>
    <dbReference type="NCBI Taxonomy" id="469383"/>
    <lineage>
        <taxon>Bacteria</taxon>
        <taxon>Bacillati</taxon>
        <taxon>Actinomycetota</taxon>
        <taxon>Thermoleophilia</taxon>
        <taxon>Solirubrobacterales</taxon>
        <taxon>Conexibacteraceae</taxon>
        <taxon>Conexibacter</taxon>
    </lineage>
</organism>
<dbReference type="HOGENOM" id="CLU_010194_1_0_11"/>
<dbReference type="OrthoDB" id="9803333at2"/>
<evidence type="ECO:0000256" key="1">
    <source>
        <dbReference type="ARBA" id="ARBA00006484"/>
    </source>
</evidence>
<evidence type="ECO:0000256" key="2">
    <source>
        <dbReference type="ARBA" id="ARBA00023002"/>
    </source>
</evidence>
<evidence type="ECO:0000313" key="5">
    <source>
        <dbReference type="Proteomes" id="UP000008229"/>
    </source>
</evidence>
<dbReference type="AlphaFoldDB" id="D3F7A2"/>
<accession>D3F7A2</accession>
<dbReference type="FunFam" id="3.40.50.720:FF:000084">
    <property type="entry name" value="Short-chain dehydrogenase reductase"/>
    <property type="match status" value="1"/>
</dbReference>
<reference evidence="4 5" key="1">
    <citation type="journal article" date="2010" name="Stand. Genomic Sci.">
        <title>Complete genome sequence of Conexibacter woesei type strain (ID131577).</title>
        <authorList>
            <person name="Pukall R."/>
            <person name="Lapidus A."/>
            <person name="Glavina Del Rio T."/>
            <person name="Copeland A."/>
            <person name="Tice H."/>
            <person name="Cheng J.-F."/>
            <person name="Lucas S."/>
            <person name="Chen F."/>
            <person name="Nolan M."/>
            <person name="Bruce D."/>
            <person name="Goodwin L."/>
            <person name="Pitluck S."/>
            <person name="Mavromatis K."/>
            <person name="Ivanova N."/>
            <person name="Ovchinnikova G."/>
            <person name="Pati A."/>
            <person name="Chen A."/>
            <person name="Palaniappan K."/>
            <person name="Land M."/>
            <person name="Hauser L."/>
            <person name="Chang Y.-J."/>
            <person name="Jeffries C.D."/>
            <person name="Chain P."/>
            <person name="Meincke L."/>
            <person name="Sims D."/>
            <person name="Brettin T."/>
            <person name="Detter J.C."/>
            <person name="Rohde M."/>
            <person name="Goeker M."/>
            <person name="Bristow J."/>
            <person name="Eisen J.A."/>
            <person name="Markowitz V."/>
            <person name="Kyrpides N.C."/>
            <person name="Klenk H.-P."/>
            <person name="Hugenholtz P."/>
        </authorList>
    </citation>
    <scope>NUCLEOTIDE SEQUENCE [LARGE SCALE GENOMIC DNA]</scope>
    <source>
        <strain evidence="5">DSM 14684 / CIP 108061 / JCM 11494 / NBRC 100937 / ID131577</strain>
    </source>
</reference>
<reference evidence="5" key="2">
    <citation type="submission" date="2010-01" db="EMBL/GenBank/DDBJ databases">
        <title>The complete genome of Conexibacter woesei DSM 14684.</title>
        <authorList>
            <consortium name="US DOE Joint Genome Institute (JGI-PGF)"/>
            <person name="Lucas S."/>
            <person name="Copeland A."/>
            <person name="Lapidus A."/>
            <person name="Glavina del Rio T."/>
            <person name="Dalin E."/>
            <person name="Tice H."/>
            <person name="Bruce D."/>
            <person name="Goodwin L."/>
            <person name="Pitluck S."/>
            <person name="Kyrpides N."/>
            <person name="Mavromatis K."/>
            <person name="Ivanova N."/>
            <person name="Mikhailova N."/>
            <person name="Chertkov O."/>
            <person name="Brettin T."/>
            <person name="Detter J.C."/>
            <person name="Han C."/>
            <person name="Larimer F."/>
            <person name="Land M."/>
            <person name="Hauser L."/>
            <person name="Markowitz V."/>
            <person name="Cheng J.-F."/>
            <person name="Hugenholtz P."/>
            <person name="Woyke T."/>
            <person name="Wu D."/>
            <person name="Pukall R."/>
            <person name="Steenblock K."/>
            <person name="Schneider S."/>
            <person name="Klenk H.-P."/>
            <person name="Eisen J.A."/>
        </authorList>
    </citation>
    <scope>NUCLEOTIDE SEQUENCE [LARGE SCALE GENOMIC DNA]</scope>
    <source>
        <strain evidence="5">DSM 14684 / CIP 108061 / JCM 11494 / NBRC 100937 / ID131577</strain>
    </source>
</reference>
<dbReference type="PANTHER" id="PTHR43008">
    <property type="entry name" value="BENZIL REDUCTASE"/>
    <property type="match status" value="1"/>
</dbReference>
<dbReference type="RefSeq" id="WP_012931926.1">
    <property type="nucleotide sequence ID" value="NC_013739.1"/>
</dbReference>
<dbReference type="KEGG" id="cwo:Cwoe_0437"/>
<dbReference type="InterPro" id="IPR036291">
    <property type="entry name" value="NAD(P)-bd_dom_sf"/>
</dbReference>
<dbReference type="NCBIfam" id="NF004849">
    <property type="entry name" value="PRK06200.1"/>
    <property type="match status" value="1"/>
</dbReference>
<sequence length="276" mass="28177">MAGRLEGQVALVTGGGSGIGLAVVERYVAEGARVGVLQRSPGPAQALRERFGDGVVRVVEGDVRSAADQRRAVADTVAAFGGLDALVCNAGVWDYGRALERYDDDALVATYRELLDVNVLGCVLAVAAAREALVASRGAVILTGSPSGRFAGGGGPLYVASKHAVEGLVRQLAFELAPEVRVNAVAPGATRTALRGPAALGLGERRLDEQEQLTDAIAQQLPLGVVAEPADHASLYVLLAAREESSFMTASVLRSDGGVEVRGGGAARAAAAGAAR</sequence>
<dbReference type="SUPFAM" id="SSF51735">
    <property type="entry name" value="NAD(P)-binding Rossmann-fold domains"/>
    <property type="match status" value="1"/>
</dbReference>
<dbReference type="PROSITE" id="PS00061">
    <property type="entry name" value="ADH_SHORT"/>
    <property type="match status" value="1"/>
</dbReference>
<dbReference type="EMBL" id="CP001854">
    <property type="protein sequence ID" value="ADB48873.1"/>
    <property type="molecule type" value="Genomic_DNA"/>
</dbReference>
<dbReference type="InterPro" id="IPR020904">
    <property type="entry name" value="Sc_DH/Rdtase_CS"/>
</dbReference>
<dbReference type="PRINTS" id="PR00081">
    <property type="entry name" value="GDHRDH"/>
</dbReference>
<name>D3F7A2_CONWI</name>
<dbReference type="InterPro" id="IPR002347">
    <property type="entry name" value="SDR_fam"/>
</dbReference>
<dbReference type="PANTHER" id="PTHR43008:SF4">
    <property type="entry name" value="CHAIN DEHYDROGENASE, PUTATIVE (AFU_ORTHOLOGUE AFUA_4G08710)-RELATED"/>
    <property type="match status" value="1"/>
</dbReference>
<comment type="similarity">
    <text evidence="1 3">Belongs to the short-chain dehydrogenases/reductases (SDR) family.</text>
</comment>
<dbReference type="eggNOG" id="COG1028">
    <property type="taxonomic scope" value="Bacteria"/>
</dbReference>
<dbReference type="PRINTS" id="PR00080">
    <property type="entry name" value="SDRFAMILY"/>
</dbReference>
<dbReference type="Pfam" id="PF00106">
    <property type="entry name" value="adh_short"/>
    <property type="match status" value="1"/>
</dbReference>
<keyword evidence="2" id="KW-0560">Oxidoreductase</keyword>
<dbReference type="STRING" id="469383.Cwoe_0437"/>
<dbReference type="Gene3D" id="3.40.50.720">
    <property type="entry name" value="NAD(P)-binding Rossmann-like Domain"/>
    <property type="match status" value="1"/>
</dbReference>
<dbReference type="GO" id="GO:0050664">
    <property type="term" value="F:oxidoreductase activity, acting on NAD(P)H, oxygen as acceptor"/>
    <property type="evidence" value="ECO:0007669"/>
    <property type="project" value="TreeGrafter"/>
</dbReference>
<evidence type="ECO:0000256" key="3">
    <source>
        <dbReference type="RuleBase" id="RU000363"/>
    </source>
</evidence>
<protein>
    <submittedName>
        <fullName evidence="4">Short-chain dehydrogenase/reductase SDR</fullName>
    </submittedName>
</protein>
<evidence type="ECO:0000313" key="4">
    <source>
        <dbReference type="EMBL" id="ADB48873.1"/>
    </source>
</evidence>
<gene>
    <name evidence="4" type="ordered locus">Cwoe_0437</name>
</gene>
<dbReference type="Proteomes" id="UP000008229">
    <property type="component" value="Chromosome"/>
</dbReference>
<keyword evidence="5" id="KW-1185">Reference proteome</keyword>